<accession>A0A223LF86</accession>
<dbReference type="InterPro" id="IPR020975">
    <property type="entry name" value="UvsW.1_dom"/>
</dbReference>
<dbReference type="Gene3D" id="1.20.1280.210">
    <property type="match status" value="1"/>
</dbReference>
<dbReference type="GeneID" id="40089387"/>
<dbReference type="EMBL" id="MF479730">
    <property type="protein sequence ID" value="ASU00566.1"/>
    <property type="molecule type" value="Genomic_DNA"/>
</dbReference>
<evidence type="ECO:0000313" key="2">
    <source>
        <dbReference type="EMBL" id="ASU00566.1"/>
    </source>
</evidence>
<dbReference type="KEGG" id="vg:40089387"/>
<proteinExistence type="predicted"/>
<organism evidence="2 3">
    <name type="scientific">Aeromonas phage AS-gz</name>
    <dbReference type="NCBI Taxonomy" id="2026082"/>
    <lineage>
        <taxon>Viruses</taxon>
        <taxon>Duplodnaviria</taxon>
        <taxon>Heunggongvirae</taxon>
        <taxon>Uroviricota</taxon>
        <taxon>Caudoviricetes</taxon>
        <taxon>Pantevenvirales</taxon>
        <taxon>Straboviridae</taxon>
        <taxon>Tulanevirus</taxon>
        <taxon>Tulanevirus asgz</taxon>
    </lineage>
</organism>
<keyword evidence="3" id="KW-1185">Reference proteome</keyword>
<dbReference type="InterPro" id="IPR038341">
    <property type="entry name" value="UvsW.1-like_sf"/>
</dbReference>
<dbReference type="Proteomes" id="UP000221110">
    <property type="component" value="Segment"/>
</dbReference>
<dbReference type="Pfam" id="PF11637">
    <property type="entry name" value="UvsW-1"/>
    <property type="match status" value="1"/>
</dbReference>
<evidence type="ECO:0000259" key="1">
    <source>
        <dbReference type="Pfam" id="PF11637"/>
    </source>
</evidence>
<protein>
    <recommendedName>
        <fullName evidence="1">UvsW.1 domain-containing protein</fullName>
    </recommendedName>
</protein>
<sequence length="77" mass="8768">MGMFQQFIAEATVDSFMSKIAACQTAEGLDELEKYYNKRVKEVELKPTDDISVRDAIAGRRSEFENAKEDSEPPEDF</sequence>
<dbReference type="RefSeq" id="YP_009613017.1">
    <property type="nucleotide sequence ID" value="NC_042019.1"/>
</dbReference>
<reference evidence="2 3" key="1">
    <citation type="submission" date="2017-07" db="EMBL/GenBank/DDBJ databases">
        <title>In vitro design and evaluation of phage cocktails against multidrug-resistant Aeromonas salmonicida.</title>
        <authorList>
            <person name="Chen L."/>
            <person name="Yuan S."/>
            <person name="Ma Y."/>
        </authorList>
    </citation>
    <scope>NUCLEOTIDE SEQUENCE [LARGE SCALE GENOMIC DNA]</scope>
</reference>
<feature type="domain" description="UvsW.1" evidence="1">
    <location>
        <begin position="3"/>
        <end position="67"/>
    </location>
</feature>
<name>A0A223LF86_9CAUD</name>
<evidence type="ECO:0000313" key="3">
    <source>
        <dbReference type="Proteomes" id="UP000221110"/>
    </source>
</evidence>